<evidence type="ECO:0000313" key="4">
    <source>
        <dbReference type="Proteomes" id="UP001060919"/>
    </source>
</evidence>
<organism evidence="3 4">
    <name type="scientific">Aureispira anguillae</name>
    <dbReference type="NCBI Taxonomy" id="2864201"/>
    <lineage>
        <taxon>Bacteria</taxon>
        <taxon>Pseudomonadati</taxon>
        <taxon>Bacteroidota</taxon>
        <taxon>Saprospiria</taxon>
        <taxon>Saprospirales</taxon>
        <taxon>Saprospiraceae</taxon>
        <taxon>Aureispira</taxon>
    </lineage>
</organism>
<reference evidence="3" key="1">
    <citation type="submission" date="2022-09" db="EMBL/GenBank/DDBJ databases">
        <title>Aureispira anguillicida sp. nov., isolated from Leptocephalus of Japanese eel Anguilla japonica.</title>
        <authorList>
            <person name="Yuasa K."/>
            <person name="Mekata T."/>
            <person name="Ikunari K."/>
        </authorList>
    </citation>
    <scope>NUCLEOTIDE SEQUENCE</scope>
    <source>
        <strain evidence="3">EL160426</strain>
    </source>
</reference>
<evidence type="ECO:0000313" key="3">
    <source>
        <dbReference type="EMBL" id="BDS09355.1"/>
    </source>
</evidence>
<protein>
    <submittedName>
        <fullName evidence="3">Uncharacterized protein</fullName>
    </submittedName>
</protein>
<dbReference type="EMBL" id="AP026867">
    <property type="protein sequence ID" value="BDS09355.1"/>
    <property type="molecule type" value="Genomic_DNA"/>
</dbReference>
<evidence type="ECO:0000256" key="2">
    <source>
        <dbReference type="SAM" id="MobiDB-lite"/>
    </source>
</evidence>
<keyword evidence="1" id="KW-0175">Coiled coil</keyword>
<accession>A0A915VME8</accession>
<keyword evidence="4" id="KW-1185">Reference proteome</keyword>
<dbReference type="Proteomes" id="UP001060919">
    <property type="component" value="Chromosome"/>
</dbReference>
<name>A0A915VME8_9BACT</name>
<evidence type="ECO:0000256" key="1">
    <source>
        <dbReference type="SAM" id="Coils"/>
    </source>
</evidence>
<feature type="compositionally biased region" description="Low complexity" evidence="2">
    <location>
        <begin position="191"/>
        <end position="205"/>
    </location>
</feature>
<sequence length="353" mass="37935">MKLKDLSKKTAVLSKAFGIDGSALSYILELLEKGKIAKPGKLFKDSAPKLDVKGLKPFVYLNMGQKNYFFYGTSFPLGSDLSAALTTAQKTLSKTTKEADKENLEAQILFLEELEKTAKKSKGYAFGSIRFARLDEATKECFMAVKTGVKVNGKTKKKSLAEDIKNIGYDLLAKSGHILRFETVTDEEETPAPSSSTSAPSSASETSDDANALKATVKTLVGSFKNIKDVAWPAISKADAKSKVKAVIGCWDEIQALLPQIADFIKNADGNSSLTKELEAVKKINTNLEGYATKLKPTVESIKAKQGEKSNAALDSISADINAKIAELLGSFDSEIASIDGLKAKLEGLKSLA</sequence>
<dbReference type="KEGG" id="aup:AsAng_0000530"/>
<feature type="region of interest" description="Disordered" evidence="2">
    <location>
        <begin position="185"/>
        <end position="208"/>
    </location>
</feature>
<proteinExistence type="predicted"/>
<feature type="coiled-coil region" evidence="1">
    <location>
        <begin position="94"/>
        <end position="121"/>
    </location>
</feature>
<dbReference type="AlphaFoldDB" id="A0A915VME8"/>
<dbReference type="RefSeq" id="WP_264790757.1">
    <property type="nucleotide sequence ID" value="NZ_AP026867.1"/>
</dbReference>
<gene>
    <name evidence="3" type="ORF">AsAng_0000530</name>
</gene>